<dbReference type="STRING" id="1802500.A2801_02830"/>
<comment type="similarity">
    <text evidence="2">Belongs to the peptidase A24 family.</text>
</comment>
<accession>A0A1F7YNF3</accession>
<dbReference type="PANTHER" id="PTHR30487:SF0">
    <property type="entry name" value="PREPILIN LEADER PEPTIDASE_N-METHYLTRANSFERASE-RELATED"/>
    <property type="match status" value="1"/>
</dbReference>
<name>A0A1F7YNF3_9BACT</name>
<evidence type="ECO:0000256" key="2">
    <source>
        <dbReference type="ARBA" id="ARBA00005801"/>
    </source>
</evidence>
<evidence type="ECO:0000313" key="10">
    <source>
        <dbReference type="EMBL" id="OGM28871.1"/>
    </source>
</evidence>
<evidence type="ECO:0000259" key="8">
    <source>
        <dbReference type="Pfam" id="PF01478"/>
    </source>
</evidence>
<dbReference type="GO" id="GO:0004190">
    <property type="term" value="F:aspartic-type endopeptidase activity"/>
    <property type="evidence" value="ECO:0007669"/>
    <property type="project" value="InterPro"/>
</dbReference>
<dbReference type="EMBL" id="MGGM01000023">
    <property type="protein sequence ID" value="OGM28871.1"/>
    <property type="molecule type" value="Genomic_DNA"/>
</dbReference>
<feature type="transmembrane region" description="Helical" evidence="7">
    <location>
        <begin position="156"/>
        <end position="176"/>
    </location>
</feature>
<evidence type="ECO:0000259" key="9">
    <source>
        <dbReference type="Pfam" id="PF06750"/>
    </source>
</evidence>
<gene>
    <name evidence="10" type="ORF">A2801_02830</name>
</gene>
<keyword evidence="6 7" id="KW-0472">Membrane</keyword>
<protein>
    <recommendedName>
        <fullName evidence="12">Prepilin peptidase</fullName>
    </recommendedName>
</protein>
<dbReference type="Pfam" id="PF06750">
    <property type="entry name" value="A24_N_bact"/>
    <property type="match status" value="1"/>
</dbReference>
<evidence type="ECO:0000256" key="3">
    <source>
        <dbReference type="ARBA" id="ARBA00022475"/>
    </source>
</evidence>
<organism evidence="10 11">
    <name type="scientific">Candidatus Woesebacteria bacterium RIFCSPHIGHO2_01_FULL_41_10</name>
    <dbReference type="NCBI Taxonomy" id="1802500"/>
    <lineage>
        <taxon>Bacteria</taxon>
        <taxon>Candidatus Woeseibacteriota</taxon>
    </lineage>
</organism>
<dbReference type="PANTHER" id="PTHR30487">
    <property type="entry name" value="TYPE 4 PREPILIN-LIKE PROTEINS LEADER PEPTIDE-PROCESSING ENZYME"/>
    <property type="match status" value="1"/>
</dbReference>
<feature type="domain" description="Prepilin peptidase A24 N-terminal" evidence="9">
    <location>
        <begin position="8"/>
        <end position="89"/>
    </location>
</feature>
<reference evidence="10 11" key="1">
    <citation type="journal article" date="2016" name="Nat. Commun.">
        <title>Thousands of microbial genomes shed light on interconnected biogeochemical processes in an aquifer system.</title>
        <authorList>
            <person name="Anantharaman K."/>
            <person name="Brown C.T."/>
            <person name="Hug L.A."/>
            <person name="Sharon I."/>
            <person name="Castelle C.J."/>
            <person name="Probst A.J."/>
            <person name="Thomas B.C."/>
            <person name="Singh A."/>
            <person name="Wilkins M.J."/>
            <person name="Karaoz U."/>
            <person name="Brodie E.L."/>
            <person name="Williams K.H."/>
            <person name="Hubbard S.S."/>
            <person name="Banfield J.F."/>
        </authorList>
    </citation>
    <scope>NUCLEOTIDE SEQUENCE [LARGE SCALE GENOMIC DNA]</scope>
</reference>
<dbReference type="Proteomes" id="UP000177263">
    <property type="component" value="Unassembled WGS sequence"/>
</dbReference>
<keyword evidence="5 7" id="KW-1133">Transmembrane helix</keyword>
<feature type="domain" description="Prepilin type IV endopeptidase peptidase" evidence="8">
    <location>
        <begin position="113"/>
        <end position="216"/>
    </location>
</feature>
<dbReference type="InterPro" id="IPR050882">
    <property type="entry name" value="Prepilin_peptidase/N-MTase"/>
</dbReference>
<feature type="transmembrane region" description="Helical" evidence="7">
    <location>
        <begin position="100"/>
        <end position="124"/>
    </location>
</feature>
<feature type="transmembrane region" description="Helical" evidence="7">
    <location>
        <begin position="131"/>
        <end position="150"/>
    </location>
</feature>
<dbReference type="Gene3D" id="1.20.120.1220">
    <property type="match status" value="1"/>
</dbReference>
<dbReference type="InterPro" id="IPR010627">
    <property type="entry name" value="Prepilin_pept_A24_N"/>
</dbReference>
<feature type="transmembrane region" description="Helical" evidence="7">
    <location>
        <begin position="233"/>
        <end position="256"/>
    </location>
</feature>
<evidence type="ECO:0000256" key="7">
    <source>
        <dbReference type="SAM" id="Phobius"/>
    </source>
</evidence>
<evidence type="ECO:0000256" key="1">
    <source>
        <dbReference type="ARBA" id="ARBA00004651"/>
    </source>
</evidence>
<comment type="caution">
    <text evidence="10">The sequence shown here is derived from an EMBL/GenBank/DDBJ whole genome shotgun (WGS) entry which is preliminary data.</text>
</comment>
<keyword evidence="4 7" id="KW-0812">Transmembrane</keyword>
<proteinExistence type="inferred from homology"/>
<evidence type="ECO:0000313" key="11">
    <source>
        <dbReference type="Proteomes" id="UP000177263"/>
    </source>
</evidence>
<dbReference type="InterPro" id="IPR000045">
    <property type="entry name" value="Prepilin_IV_endopep_pep"/>
</dbReference>
<dbReference type="Pfam" id="PF01478">
    <property type="entry name" value="Peptidase_A24"/>
    <property type="match status" value="1"/>
</dbReference>
<feature type="transmembrane region" description="Helical" evidence="7">
    <location>
        <begin position="74"/>
        <end position="94"/>
    </location>
</feature>
<feature type="transmembrane region" description="Helical" evidence="7">
    <location>
        <begin position="188"/>
        <end position="221"/>
    </location>
</feature>
<dbReference type="GO" id="GO:0005886">
    <property type="term" value="C:plasma membrane"/>
    <property type="evidence" value="ECO:0007669"/>
    <property type="project" value="UniProtKB-SubCell"/>
</dbReference>
<sequence>MPLLFILVLGLLIGSFLGAYTYRYPKDIPISKGRSKCPSCKHVIAWYDNIPLVSFILLGGKCRNCKKPISVQYALIESSTAVVFILTTLLYPWIVQNIGWIGSLGIFGLPLVLFFVTLLLAVFYIDFLHQLIPDSVVFIGIITTLVVFALGTESFYLNLLSGLLAGSFLLMIHIVTAGRGMGLGDVKLALFIGLVLGANLTVIWMLLAFILGATAGIILLLFKKVKLKERIAFGPFLVVSFFVVAVWGKMLSLLLLPL</sequence>
<evidence type="ECO:0008006" key="12">
    <source>
        <dbReference type="Google" id="ProtNLM"/>
    </source>
</evidence>
<evidence type="ECO:0000256" key="4">
    <source>
        <dbReference type="ARBA" id="ARBA00022692"/>
    </source>
</evidence>
<keyword evidence="3" id="KW-1003">Cell membrane</keyword>
<evidence type="ECO:0000256" key="6">
    <source>
        <dbReference type="ARBA" id="ARBA00023136"/>
    </source>
</evidence>
<dbReference type="GO" id="GO:0006465">
    <property type="term" value="P:signal peptide processing"/>
    <property type="evidence" value="ECO:0007669"/>
    <property type="project" value="TreeGrafter"/>
</dbReference>
<comment type="subcellular location">
    <subcellularLocation>
        <location evidence="1">Cell membrane</location>
        <topology evidence="1">Multi-pass membrane protein</topology>
    </subcellularLocation>
</comment>
<feature type="transmembrane region" description="Helical" evidence="7">
    <location>
        <begin position="43"/>
        <end position="62"/>
    </location>
</feature>
<evidence type="ECO:0000256" key="5">
    <source>
        <dbReference type="ARBA" id="ARBA00022989"/>
    </source>
</evidence>
<dbReference type="AlphaFoldDB" id="A0A1F7YNF3"/>